<evidence type="ECO:0000256" key="1">
    <source>
        <dbReference type="SAM" id="Phobius"/>
    </source>
</evidence>
<feature type="transmembrane region" description="Helical" evidence="1">
    <location>
        <begin position="240"/>
        <end position="262"/>
    </location>
</feature>
<dbReference type="InterPro" id="IPR029044">
    <property type="entry name" value="Nucleotide-diphossugar_trans"/>
</dbReference>
<keyword evidence="1" id="KW-0472">Membrane</keyword>
<dbReference type="PATRIC" id="fig|754436.4.peg.4259"/>
<evidence type="ECO:0000313" key="3">
    <source>
        <dbReference type="EMBL" id="KLU98873.1"/>
    </source>
</evidence>
<dbReference type="Proteomes" id="UP000036426">
    <property type="component" value="Unassembled WGS sequence"/>
</dbReference>
<keyword evidence="4" id="KW-1185">Reference proteome</keyword>
<dbReference type="OrthoDB" id="5829996at2"/>
<organism evidence="3 4">
    <name type="scientific">Photobacterium aphoticum</name>
    <dbReference type="NCBI Taxonomy" id="754436"/>
    <lineage>
        <taxon>Bacteria</taxon>
        <taxon>Pseudomonadati</taxon>
        <taxon>Pseudomonadota</taxon>
        <taxon>Gammaproteobacteria</taxon>
        <taxon>Vibrionales</taxon>
        <taxon>Vibrionaceae</taxon>
        <taxon>Photobacterium</taxon>
    </lineage>
</organism>
<evidence type="ECO:0000313" key="4">
    <source>
        <dbReference type="Proteomes" id="UP000036426"/>
    </source>
</evidence>
<dbReference type="InterPro" id="IPR001173">
    <property type="entry name" value="Glyco_trans_2-like"/>
</dbReference>
<dbReference type="SUPFAM" id="SSF53448">
    <property type="entry name" value="Nucleotide-diphospho-sugar transferases"/>
    <property type="match status" value="1"/>
</dbReference>
<dbReference type="Pfam" id="PF00535">
    <property type="entry name" value="Glycos_transf_2"/>
    <property type="match status" value="1"/>
</dbReference>
<evidence type="ECO:0000259" key="2">
    <source>
        <dbReference type="Pfam" id="PF00535"/>
    </source>
</evidence>
<sequence length="265" mass="30982">MRKIVILCVLYNKKCTSSNTVNTFRNSKYRNSDNVELHIWDNTVNLEIAEFNKLYIYDRNIHYHSSGENKALSIIYNDFINNYRDDYLLILDDDSEVNDKYIYEVIKLLNNDMFCVGVPKIISQIGDMYSPAKFGLVKGKHFKTIHCGFHNNLTAISSGIVINCNKIISKEVSFDENLSLYGIDTDFFVSLNKKQIPTYVLDVSLSHDLSIFNVESVKTKKFRFLNMMKANLYISKKRGWGYYTCFIIYMVLVYMKNINLFINRD</sequence>
<feature type="domain" description="Glycosyltransferase 2-like" evidence="2">
    <location>
        <begin position="9"/>
        <end position="163"/>
    </location>
</feature>
<dbReference type="Gene3D" id="3.90.550.10">
    <property type="entry name" value="Spore Coat Polysaccharide Biosynthesis Protein SpsA, Chain A"/>
    <property type="match status" value="1"/>
</dbReference>
<comment type="caution">
    <text evidence="3">The sequence shown here is derived from an EMBL/GenBank/DDBJ whole genome shotgun (WGS) entry which is preliminary data.</text>
</comment>
<dbReference type="EMBL" id="LDOV01000041">
    <property type="protein sequence ID" value="KLU98873.1"/>
    <property type="molecule type" value="Genomic_DNA"/>
</dbReference>
<proteinExistence type="predicted"/>
<name>A0A0J1GHA8_9GAMM</name>
<gene>
    <name evidence="3" type="ORF">ABT58_20225</name>
</gene>
<reference evidence="3 4" key="1">
    <citation type="submission" date="2015-05" db="EMBL/GenBank/DDBJ databases">
        <title>Photobacterium galathea sp. nov.</title>
        <authorList>
            <person name="Machado H."/>
            <person name="Gram L."/>
        </authorList>
    </citation>
    <scope>NUCLEOTIDE SEQUENCE [LARGE SCALE GENOMIC DNA]</scope>
    <source>
        <strain evidence="3 4">DSM 25995</strain>
    </source>
</reference>
<accession>A0A0J1GHA8</accession>
<dbReference type="AlphaFoldDB" id="A0A0J1GHA8"/>
<dbReference type="RefSeq" id="WP_047876256.1">
    <property type="nucleotide sequence ID" value="NZ_BMYC01000002.1"/>
</dbReference>
<keyword evidence="1" id="KW-0812">Transmembrane</keyword>
<protein>
    <recommendedName>
        <fullName evidence="2">Glycosyltransferase 2-like domain-containing protein</fullName>
    </recommendedName>
</protein>
<keyword evidence="1" id="KW-1133">Transmembrane helix</keyword>